<evidence type="ECO:0000256" key="2">
    <source>
        <dbReference type="HAMAP-Rule" id="MF_00489"/>
    </source>
</evidence>
<organism evidence="3 4">
    <name type="scientific">Methylorubrum salsuginis</name>
    <dbReference type="NCBI Taxonomy" id="414703"/>
    <lineage>
        <taxon>Bacteria</taxon>
        <taxon>Pseudomonadati</taxon>
        <taxon>Pseudomonadota</taxon>
        <taxon>Alphaproteobacteria</taxon>
        <taxon>Hyphomicrobiales</taxon>
        <taxon>Methylobacteriaceae</taxon>
        <taxon>Methylorubrum</taxon>
    </lineage>
</organism>
<dbReference type="Pfam" id="PF02639">
    <property type="entry name" value="DUF188"/>
    <property type="match status" value="1"/>
</dbReference>
<keyword evidence="4" id="KW-1185">Reference proteome</keyword>
<dbReference type="NCBIfam" id="NF001095">
    <property type="entry name" value="PRK00124.1"/>
    <property type="match status" value="1"/>
</dbReference>
<protein>
    <recommendedName>
        <fullName evidence="2">UPF0178 protein SAMN04488125_108125</fullName>
    </recommendedName>
</protein>
<evidence type="ECO:0000313" key="3">
    <source>
        <dbReference type="EMBL" id="SFL08197.1"/>
    </source>
</evidence>
<reference evidence="4" key="1">
    <citation type="submission" date="2016-10" db="EMBL/GenBank/DDBJ databases">
        <authorList>
            <person name="Varghese N."/>
            <person name="Submissions S."/>
        </authorList>
    </citation>
    <scope>NUCLEOTIDE SEQUENCE [LARGE SCALE GENOMIC DNA]</scope>
    <source>
        <strain evidence="4">CGMCC 1.6474</strain>
    </source>
</reference>
<name>A0A1I4EUJ1_9HYPH</name>
<accession>A0A1I4EUJ1</accession>
<dbReference type="PANTHER" id="PTHR35146">
    <property type="entry name" value="UPF0178 PROTEIN YAII"/>
    <property type="match status" value="1"/>
</dbReference>
<comment type="similarity">
    <text evidence="1 2">Belongs to the UPF0178 family.</text>
</comment>
<dbReference type="HAMAP" id="MF_00489">
    <property type="entry name" value="UPF0178"/>
    <property type="match status" value="1"/>
</dbReference>
<evidence type="ECO:0000313" key="4">
    <source>
        <dbReference type="Proteomes" id="UP000198804"/>
    </source>
</evidence>
<dbReference type="Proteomes" id="UP000198804">
    <property type="component" value="Unassembled WGS sequence"/>
</dbReference>
<dbReference type="PANTHER" id="PTHR35146:SF1">
    <property type="entry name" value="UPF0178 PROTEIN YAII"/>
    <property type="match status" value="1"/>
</dbReference>
<sequence length="163" mass="17440">MSAPDMSAPDPIRVYVDADACPVKDEVFRVAGRYGLHVFVVSNGFLNLPREPWIERVIVGDTFDAADDWIAERASPGAVVITADVPLASRCVKAGGVALSPTGKAFTDASVGMALATRNLMQELREAGAITGGPKPFSKSDRSAFLGALDRAIVRLRRERGIR</sequence>
<gene>
    <name evidence="3" type="ORF">SAMN04488125_108125</name>
</gene>
<evidence type="ECO:0000256" key="1">
    <source>
        <dbReference type="ARBA" id="ARBA00008522"/>
    </source>
</evidence>
<proteinExistence type="inferred from homology"/>
<dbReference type="InterPro" id="IPR003791">
    <property type="entry name" value="UPF0178"/>
</dbReference>
<dbReference type="CDD" id="cd18720">
    <property type="entry name" value="PIN_YqxD-like"/>
    <property type="match status" value="1"/>
</dbReference>
<dbReference type="STRING" id="414703.SAMN04488125_108125"/>
<dbReference type="EMBL" id="FOSV01000008">
    <property type="protein sequence ID" value="SFL08197.1"/>
    <property type="molecule type" value="Genomic_DNA"/>
</dbReference>
<dbReference type="AlphaFoldDB" id="A0A1I4EUJ1"/>